<evidence type="ECO:0000313" key="1">
    <source>
        <dbReference type="EMBL" id="QHS78079.1"/>
    </source>
</evidence>
<evidence type="ECO:0008006" key="2">
    <source>
        <dbReference type="Google" id="ProtNLM"/>
    </source>
</evidence>
<dbReference type="AlphaFoldDB" id="A0A6C0AEA6"/>
<organism evidence="1">
    <name type="scientific">viral metagenome</name>
    <dbReference type="NCBI Taxonomy" id="1070528"/>
    <lineage>
        <taxon>unclassified sequences</taxon>
        <taxon>metagenomes</taxon>
        <taxon>organismal metagenomes</taxon>
    </lineage>
</organism>
<dbReference type="EMBL" id="MN740594">
    <property type="protein sequence ID" value="QHS78079.1"/>
    <property type="molecule type" value="Genomic_DNA"/>
</dbReference>
<sequence>MATNPKNIKLKKDKNFKSSWKLWKKILKAKFKIPEFREILLLTGDLYLLEFSRSSKKIESFWGGLIENNVLYGNNMMGKYLMKIRDKIKSK</sequence>
<dbReference type="InterPro" id="IPR037238">
    <property type="entry name" value="YbiA-like_sf"/>
</dbReference>
<reference evidence="1" key="1">
    <citation type="journal article" date="2020" name="Nature">
        <title>Giant virus diversity and host interactions through global metagenomics.</title>
        <authorList>
            <person name="Schulz F."/>
            <person name="Roux S."/>
            <person name="Paez-Espino D."/>
            <person name="Jungbluth S."/>
            <person name="Walsh D.A."/>
            <person name="Denef V.J."/>
            <person name="McMahon K.D."/>
            <person name="Konstantinidis K.T."/>
            <person name="Eloe-Fadrosh E.A."/>
            <person name="Kyrpides N.C."/>
            <person name="Woyke T."/>
        </authorList>
    </citation>
    <scope>NUCLEOTIDE SEQUENCE</scope>
    <source>
        <strain evidence="1">GVMAG-S-1021933-23</strain>
    </source>
</reference>
<name>A0A6C0AEA6_9ZZZZ</name>
<protein>
    <recommendedName>
        <fullName evidence="2">NADAR domain-containing protein</fullName>
    </recommendedName>
</protein>
<dbReference type="Gene3D" id="1.10.357.40">
    <property type="entry name" value="YbiA-like"/>
    <property type="match status" value="1"/>
</dbReference>
<accession>A0A6C0AEA6</accession>
<dbReference type="SUPFAM" id="SSF143990">
    <property type="entry name" value="YbiA-like"/>
    <property type="match status" value="1"/>
</dbReference>
<proteinExistence type="predicted"/>